<dbReference type="AlphaFoldDB" id="A0A699XJW8"/>
<sequence length="80" mass="8360">DAQWRIGATLALALRVNQLLTELAVVGIGARLLHDNLLPVVGDFENDPFRALAQLQLVEGLDTLGGHGNTVGGGSRQSGC</sequence>
<feature type="non-terminal residue" evidence="1">
    <location>
        <position position="1"/>
    </location>
</feature>
<accession>A0A699XJW8</accession>
<dbReference type="EMBL" id="BKCJ011875058">
    <property type="protein sequence ID" value="GFD60225.1"/>
    <property type="molecule type" value="Genomic_DNA"/>
</dbReference>
<evidence type="ECO:0000313" key="1">
    <source>
        <dbReference type="EMBL" id="GFD60225.1"/>
    </source>
</evidence>
<feature type="non-terminal residue" evidence="1">
    <location>
        <position position="80"/>
    </location>
</feature>
<comment type="caution">
    <text evidence="1">The sequence shown here is derived from an EMBL/GenBank/DDBJ whole genome shotgun (WGS) entry which is preliminary data.</text>
</comment>
<reference evidence="1" key="1">
    <citation type="journal article" date="2019" name="Sci. Rep.">
        <title>Draft genome of Tanacetum cinerariifolium, the natural source of mosquito coil.</title>
        <authorList>
            <person name="Yamashiro T."/>
            <person name="Shiraishi A."/>
            <person name="Satake H."/>
            <person name="Nakayama K."/>
        </authorList>
    </citation>
    <scope>NUCLEOTIDE SEQUENCE</scope>
</reference>
<name>A0A699XJW8_TANCI</name>
<protein>
    <submittedName>
        <fullName evidence="1">Uncharacterized protein</fullName>
    </submittedName>
</protein>
<gene>
    <name evidence="1" type="ORF">Tci_932194</name>
</gene>
<proteinExistence type="predicted"/>
<organism evidence="1">
    <name type="scientific">Tanacetum cinerariifolium</name>
    <name type="common">Dalmatian daisy</name>
    <name type="synonym">Chrysanthemum cinerariifolium</name>
    <dbReference type="NCBI Taxonomy" id="118510"/>
    <lineage>
        <taxon>Eukaryota</taxon>
        <taxon>Viridiplantae</taxon>
        <taxon>Streptophyta</taxon>
        <taxon>Embryophyta</taxon>
        <taxon>Tracheophyta</taxon>
        <taxon>Spermatophyta</taxon>
        <taxon>Magnoliopsida</taxon>
        <taxon>eudicotyledons</taxon>
        <taxon>Gunneridae</taxon>
        <taxon>Pentapetalae</taxon>
        <taxon>asterids</taxon>
        <taxon>campanulids</taxon>
        <taxon>Asterales</taxon>
        <taxon>Asteraceae</taxon>
        <taxon>Asteroideae</taxon>
        <taxon>Anthemideae</taxon>
        <taxon>Anthemidinae</taxon>
        <taxon>Tanacetum</taxon>
    </lineage>
</organism>